<keyword evidence="2" id="KW-1185">Reference proteome</keyword>
<dbReference type="CDD" id="cd21037">
    <property type="entry name" value="MLKL_NTD"/>
    <property type="match status" value="1"/>
</dbReference>
<dbReference type="InterPro" id="IPR059179">
    <property type="entry name" value="MLKL-like_MCAfunc"/>
</dbReference>
<sequence>MHLFSAFKTKENKDQRLDLSHAKGILFAVASVSKAAGFPPLEGAAQIATKIIEIAEATKKNKEDCVNIAHNIVDIFGGIKDVIEQKNSTIDDGLRRNIEKLKGDLQGIQSKLESISKQKMSQRIFRATSDAEIISECKEKIKTFIEWFNIKSHVNSWQTGAEILQRQDKLLQEQLAMQKSLAAISIHNQQGITYE</sequence>
<comment type="caution">
    <text evidence="1">The sequence shown here is derived from an EMBL/GenBank/DDBJ whole genome shotgun (WGS) entry which is preliminary data.</text>
</comment>
<organism evidence="1 2">
    <name type="scientific">Marasmiellus scandens</name>
    <dbReference type="NCBI Taxonomy" id="2682957"/>
    <lineage>
        <taxon>Eukaryota</taxon>
        <taxon>Fungi</taxon>
        <taxon>Dikarya</taxon>
        <taxon>Basidiomycota</taxon>
        <taxon>Agaricomycotina</taxon>
        <taxon>Agaricomycetes</taxon>
        <taxon>Agaricomycetidae</taxon>
        <taxon>Agaricales</taxon>
        <taxon>Marasmiineae</taxon>
        <taxon>Omphalotaceae</taxon>
        <taxon>Marasmiellus</taxon>
    </lineage>
</organism>
<protein>
    <submittedName>
        <fullName evidence="1">Uncharacterized protein</fullName>
    </submittedName>
</protein>
<evidence type="ECO:0000313" key="1">
    <source>
        <dbReference type="EMBL" id="KAK7457212.1"/>
    </source>
</evidence>
<gene>
    <name evidence="1" type="ORF">VKT23_010514</name>
</gene>
<proteinExistence type="predicted"/>
<reference evidence="1 2" key="1">
    <citation type="submission" date="2024-01" db="EMBL/GenBank/DDBJ databases">
        <title>A draft genome for the cacao thread blight pathogen Marasmiellus scandens.</title>
        <authorList>
            <person name="Baruah I.K."/>
            <person name="Leung J."/>
            <person name="Bukari Y."/>
            <person name="Amoako-Attah I."/>
            <person name="Meinhardt L.W."/>
            <person name="Bailey B.A."/>
            <person name="Cohen S.P."/>
        </authorList>
    </citation>
    <scope>NUCLEOTIDE SEQUENCE [LARGE SCALE GENOMIC DNA]</scope>
    <source>
        <strain evidence="1 2">GH-19</strain>
    </source>
</reference>
<accession>A0ABR1JCH1</accession>
<dbReference type="InterPro" id="IPR036537">
    <property type="entry name" value="Adaptor_Cbl_N_dom_sf"/>
</dbReference>
<name>A0ABR1JCH1_9AGAR</name>
<dbReference type="EMBL" id="JBANRG010000020">
    <property type="protein sequence ID" value="KAK7457212.1"/>
    <property type="molecule type" value="Genomic_DNA"/>
</dbReference>
<dbReference type="Gene3D" id="1.20.930.20">
    <property type="entry name" value="Adaptor protein Cbl, N-terminal domain"/>
    <property type="match status" value="1"/>
</dbReference>
<evidence type="ECO:0000313" key="2">
    <source>
        <dbReference type="Proteomes" id="UP001498398"/>
    </source>
</evidence>
<dbReference type="Proteomes" id="UP001498398">
    <property type="component" value="Unassembled WGS sequence"/>
</dbReference>